<dbReference type="GO" id="GO:0005886">
    <property type="term" value="C:plasma membrane"/>
    <property type="evidence" value="ECO:0007669"/>
    <property type="project" value="TreeGrafter"/>
</dbReference>
<evidence type="ECO:0000313" key="6">
    <source>
        <dbReference type="EMBL" id="QOT74227.1"/>
    </source>
</evidence>
<dbReference type="SUPFAM" id="SSF48452">
    <property type="entry name" value="TPR-like"/>
    <property type="match status" value="1"/>
</dbReference>
<dbReference type="Gene3D" id="1.25.40.10">
    <property type="entry name" value="Tetratricopeptide repeat domain"/>
    <property type="match status" value="2"/>
</dbReference>
<gene>
    <name evidence="6" type="ORF">H5V43_18365</name>
</gene>
<dbReference type="PANTHER" id="PTHR47870:SF1">
    <property type="entry name" value="CYTOCHROME C-TYPE BIOGENESIS PROTEIN CCMH"/>
    <property type="match status" value="1"/>
</dbReference>
<protein>
    <submittedName>
        <fullName evidence="6">Tetratricopeptide repeat protein</fullName>
    </submittedName>
</protein>
<keyword evidence="2" id="KW-0201">Cytochrome c-type biogenesis</keyword>
<proteinExistence type="predicted"/>
<dbReference type="InterPro" id="IPR056413">
    <property type="entry name" value="TPR_CcmH_CycH"/>
</dbReference>
<dbReference type="Proteomes" id="UP000593663">
    <property type="component" value="Chromosome 2"/>
</dbReference>
<evidence type="ECO:0000256" key="2">
    <source>
        <dbReference type="ARBA" id="ARBA00022748"/>
    </source>
</evidence>
<evidence type="ECO:0000256" key="4">
    <source>
        <dbReference type="PROSITE-ProRule" id="PRU00339"/>
    </source>
</evidence>
<dbReference type="EMBL" id="CP060036">
    <property type="protein sequence ID" value="QOT74227.1"/>
    <property type="molecule type" value="Genomic_DNA"/>
</dbReference>
<dbReference type="InterPro" id="IPR011990">
    <property type="entry name" value="TPR-like_helical_dom_sf"/>
</dbReference>
<feature type="repeat" description="TPR" evidence="4">
    <location>
        <begin position="57"/>
        <end position="90"/>
    </location>
</feature>
<dbReference type="AlphaFoldDB" id="A0A7M2GPT3"/>
<dbReference type="InterPro" id="IPR051263">
    <property type="entry name" value="C-type_cytochrome_biogenesis"/>
</dbReference>
<dbReference type="SMART" id="SM00028">
    <property type="entry name" value="TPR"/>
    <property type="match status" value="3"/>
</dbReference>
<dbReference type="PROSITE" id="PS50005">
    <property type="entry name" value="TPR"/>
    <property type="match status" value="1"/>
</dbReference>
<keyword evidence="1" id="KW-0677">Repeat</keyword>
<evidence type="ECO:0000256" key="1">
    <source>
        <dbReference type="ARBA" id="ARBA00022737"/>
    </source>
</evidence>
<sequence length="301" mass="31812">MGAVGIAAVSIGYNLTHAPEETKAPVLPSPLRNEGPSDPEAAIRALQDRVGANPNDAEGWQRLGWAYFESGRHADAVRAYRHATKLAPGNATFWSSLGEAAVMASERDPMPKEAADAFDKAISLDPKDPRARYFLAVRKDLAKDHDGAIRDWLALLGDTPPGAPWEADLRRTIEQVGKINGINVAERLAAVKPTAPHPPMGAGMSVAAAAIPGPSREQMQAAAQLPKGQQDAMVEGMVASLEARLKANPGNVDGWIMLMRSRMTLGETGKAAAAYAQARSANPAQAGRIRGEARILGVPGV</sequence>
<dbReference type="RefSeq" id="WP_025546678.1">
    <property type="nucleotide sequence ID" value="NZ_BATN01000002.1"/>
</dbReference>
<accession>A0A7M2GPT3</accession>
<dbReference type="Pfam" id="PF23914">
    <property type="entry name" value="TPR_CcmH_CycH"/>
    <property type="match status" value="1"/>
</dbReference>
<dbReference type="GO" id="GO:0017004">
    <property type="term" value="P:cytochrome complex assembly"/>
    <property type="evidence" value="ECO:0007669"/>
    <property type="project" value="UniProtKB-KW"/>
</dbReference>
<keyword evidence="3 4" id="KW-0802">TPR repeat</keyword>
<name>A0A7M2GPT3_SPHSA</name>
<dbReference type="PANTHER" id="PTHR47870">
    <property type="entry name" value="CYTOCHROME C-TYPE BIOGENESIS PROTEIN CCMH"/>
    <property type="match status" value="1"/>
</dbReference>
<evidence type="ECO:0000256" key="3">
    <source>
        <dbReference type="ARBA" id="ARBA00022803"/>
    </source>
</evidence>
<dbReference type="KEGG" id="sbar:H5V43_18365"/>
<feature type="domain" description="Cytochrome c-type biogenesis protein H TPR" evidence="5">
    <location>
        <begin position="45"/>
        <end position="158"/>
    </location>
</feature>
<evidence type="ECO:0000313" key="7">
    <source>
        <dbReference type="Proteomes" id="UP000593663"/>
    </source>
</evidence>
<evidence type="ECO:0000259" key="5">
    <source>
        <dbReference type="Pfam" id="PF23914"/>
    </source>
</evidence>
<dbReference type="InterPro" id="IPR019734">
    <property type="entry name" value="TPR_rpt"/>
</dbReference>
<reference evidence="7" key="1">
    <citation type="submission" date="2020-08" db="EMBL/GenBank/DDBJ databases">
        <title>Complete genome sequence of Sphingobium barthaii strain KK22, a high-molecular-weight polycyclic aromatic hydrocarbon-degrading soil bacterium.</title>
        <authorList>
            <person name="Mori J.F."/>
            <person name="Kanaly R.A."/>
        </authorList>
    </citation>
    <scope>NUCLEOTIDE SEQUENCE [LARGE SCALE GENOMIC DNA]</scope>
    <source>
        <strain evidence="7">KK22</strain>
    </source>
</reference>
<organism evidence="6 7">
    <name type="scientific">Sphingobium fuliginis (strain ATCC 27551)</name>
    <dbReference type="NCBI Taxonomy" id="336203"/>
    <lineage>
        <taxon>Bacteria</taxon>
        <taxon>Pseudomonadati</taxon>
        <taxon>Pseudomonadota</taxon>
        <taxon>Alphaproteobacteria</taxon>
        <taxon>Sphingomonadales</taxon>
        <taxon>Sphingomonadaceae</taxon>
        <taxon>Sphingobium</taxon>
    </lineage>
</organism>